<evidence type="ECO:0000256" key="6">
    <source>
        <dbReference type="ARBA" id="ARBA00050038"/>
    </source>
</evidence>
<comment type="similarity">
    <text evidence="5 7 9">Belongs to the PTH family.</text>
</comment>
<reference evidence="10 11" key="1">
    <citation type="submission" date="2017-09" db="EMBL/GenBank/DDBJ databases">
        <title>Depth-based differentiation of microbial function through sediment-hosted aquifers and enrichment of novel symbionts in the deep terrestrial subsurface.</title>
        <authorList>
            <person name="Probst A.J."/>
            <person name="Ladd B."/>
            <person name="Jarett J.K."/>
            <person name="Geller-Mcgrath D.E."/>
            <person name="Sieber C.M."/>
            <person name="Emerson J.B."/>
            <person name="Anantharaman K."/>
            <person name="Thomas B.C."/>
            <person name="Malmstrom R."/>
            <person name="Stieglmeier M."/>
            <person name="Klingl A."/>
            <person name="Woyke T."/>
            <person name="Ryan C.M."/>
            <person name="Banfield J.F."/>
        </authorList>
    </citation>
    <scope>NUCLEOTIDE SEQUENCE [LARGE SCALE GENOMIC DNA]</scope>
    <source>
        <strain evidence="10">CG18_big_fil_WC_8_21_14_2_50_37_10</strain>
    </source>
</reference>
<gene>
    <name evidence="7" type="primary">pth</name>
    <name evidence="10" type="ORF">COW72_02215</name>
</gene>
<evidence type="ECO:0000256" key="4">
    <source>
        <dbReference type="ARBA" id="ARBA00022884"/>
    </source>
</evidence>
<comment type="subcellular location">
    <subcellularLocation>
        <location evidence="7">Cytoplasm</location>
    </subcellularLocation>
</comment>
<dbReference type="FunFam" id="3.40.50.1470:FF:000001">
    <property type="entry name" value="Peptidyl-tRNA hydrolase"/>
    <property type="match status" value="1"/>
</dbReference>
<dbReference type="CDD" id="cd00462">
    <property type="entry name" value="PTH"/>
    <property type="match status" value="1"/>
</dbReference>
<dbReference type="InterPro" id="IPR036416">
    <property type="entry name" value="Pept_tRNA_hydro_sf"/>
</dbReference>
<dbReference type="EC" id="3.1.1.29" evidence="1 7"/>
<evidence type="ECO:0000256" key="9">
    <source>
        <dbReference type="RuleBase" id="RU004320"/>
    </source>
</evidence>
<evidence type="ECO:0000313" key="11">
    <source>
        <dbReference type="Proteomes" id="UP000230778"/>
    </source>
</evidence>
<dbReference type="GO" id="GO:0005737">
    <property type="term" value="C:cytoplasm"/>
    <property type="evidence" value="ECO:0007669"/>
    <property type="project" value="UniProtKB-SubCell"/>
</dbReference>
<keyword evidence="7" id="KW-0963">Cytoplasm</keyword>
<dbReference type="EMBL" id="PCUC01000119">
    <property type="protein sequence ID" value="PIQ06208.1"/>
    <property type="molecule type" value="Genomic_DNA"/>
</dbReference>
<dbReference type="GO" id="GO:0072344">
    <property type="term" value="P:rescue of stalled ribosome"/>
    <property type="evidence" value="ECO:0007669"/>
    <property type="project" value="UniProtKB-UniRule"/>
</dbReference>
<dbReference type="InterPro" id="IPR018171">
    <property type="entry name" value="Pept_tRNA_hydro_CS"/>
</dbReference>
<feature type="binding site" evidence="7">
    <location>
        <position position="66"/>
    </location>
    <ligand>
        <name>tRNA</name>
        <dbReference type="ChEBI" id="CHEBI:17843"/>
    </ligand>
</feature>
<comment type="function">
    <text evidence="7">Catalyzes the release of premature peptidyl moieties from peptidyl-tRNA molecules trapped in stalled 50S ribosomal subunits, and thus maintains levels of free tRNAs and 50S ribosomes.</text>
</comment>
<evidence type="ECO:0000256" key="2">
    <source>
        <dbReference type="ARBA" id="ARBA00022555"/>
    </source>
</evidence>
<feature type="binding site" evidence="7">
    <location>
        <position position="68"/>
    </location>
    <ligand>
        <name>tRNA</name>
        <dbReference type="ChEBI" id="CHEBI:17843"/>
    </ligand>
</feature>
<comment type="catalytic activity">
    <reaction evidence="7 8">
        <text>an N-acyl-L-alpha-aminoacyl-tRNA + H2O = an N-acyl-L-amino acid + a tRNA + H(+)</text>
        <dbReference type="Rhea" id="RHEA:54448"/>
        <dbReference type="Rhea" id="RHEA-COMP:10123"/>
        <dbReference type="Rhea" id="RHEA-COMP:13883"/>
        <dbReference type="ChEBI" id="CHEBI:15377"/>
        <dbReference type="ChEBI" id="CHEBI:15378"/>
        <dbReference type="ChEBI" id="CHEBI:59874"/>
        <dbReference type="ChEBI" id="CHEBI:78442"/>
        <dbReference type="ChEBI" id="CHEBI:138191"/>
        <dbReference type="EC" id="3.1.1.29"/>
    </reaction>
</comment>
<keyword evidence="4 7" id="KW-0694">RNA-binding</keyword>
<dbReference type="NCBIfam" id="TIGR00447">
    <property type="entry name" value="pth"/>
    <property type="match status" value="1"/>
</dbReference>
<dbReference type="Proteomes" id="UP000230778">
    <property type="component" value="Unassembled WGS sequence"/>
</dbReference>
<proteinExistence type="inferred from homology"/>
<dbReference type="HAMAP" id="MF_00083">
    <property type="entry name" value="Pept_tRNA_hydro_bact"/>
    <property type="match status" value="1"/>
</dbReference>
<comment type="caution">
    <text evidence="7">Lacks conserved residue(s) required for the propagation of feature annotation.</text>
</comment>
<evidence type="ECO:0000256" key="3">
    <source>
        <dbReference type="ARBA" id="ARBA00022801"/>
    </source>
</evidence>
<dbReference type="SUPFAM" id="SSF53178">
    <property type="entry name" value="Peptidyl-tRNA hydrolase-like"/>
    <property type="match status" value="1"/>
</dbReference>
<dbReference type="Pfam" id="PF01195">
    <property type="entry name" value="Pept_tRNA_hydro"/>
    <property type="match status" value="1"/>
</dbReference>
<organism evidence="10 11">
    <name type="scientific">Candidatus Nealsonbacteria bacterium CG18_big_fil_WC_8_21_14_2_50_37_10</name>
    <dbReference type="NCBI Taxonomy" id="1974717"/>
    <lineage>
        <taxon>Bacteria</taxon>
        <taxon>Candidatus Nealsoniibacteriota</taxon>
    </lineage>
</organism>
<dbReference type="PROSITE" id="PS01195">
    <property type="entry name" value="PEPT_TRNA_HYDROL_1"/>
    <property type="match status" value="1"/>
</dbReference>
<sequence length="189" mass="21593">MHLIIGLGNPGRKYQETRHNIGFQVVDEFLKENNFPRFKFAKKFNAEISEGILGGEKILLAKPQTFMNLSGKSAKPLIDFYKITPPGRVVIHDDIDILLGEIRIAKNRGAAGHKGIESIIKELKNKNFIRFRIGICPKTGKPKNPENFVLQKFNKEEKEIIKEVIKKTAKAIEYFLKEGLEKAMNKFNK</sequence>
<dbReference type="Gene3D" id="3.40.50.1470">
    <property type="entry name" value="Peptidyl-tRNA hydrolase"/>
    <property type="match status" value="1"/>
</dbReference>
<keyword evidence="2 7" id="KW-0820">tRNA-binding</keyword>
<evidence type="ECO:0000256" key="1">
    <source>
        <dbReference type="ARBA" id="ARBA00013260"/>
    </source>
</evidence>
<dbReference type="PANTHER" id="PTHR17224">
    <property type="entry name" value="PEPTIDYL-TRNA HYDROLASE"/>
    <property type="match status" value="1"/>
</dbReference>
<protein>
    <recommendedName>
        <fullName evidence="6 7">Peptidyl-tRNA hydrolase</fullName>
        <shortName evidence="7">Pth</shortName>
        <ecNumber evidence="1 7">3.1.1.29</ecNumber>
    </recommendedName>
</protein>
<dbReference type="InterPro" id="IPR001328">
    <property type="entry name" value="Pept_tRNA_hydro"/>
</dbReference>
<comment type="function">
    <text evidence="7">Hydrolyzes ribosome-free peptidyl-tRNAs (with 1 or more amino acids incorporated), which drop off the ribosome during protein synthesis, or as a result of ribosome stalling.</text>
</comment>
<dbReference type="AlphaFoldDB" id="A0A2H0FHM2"/>
<dbReference type="GO" id="GO:0004045">
    <property type="term" value="F:peptidyl-tRNA hydrolase activity"/>
    <property type="evidence" value="ECO:0007669"/>
    <property type="project" value="UniProtKB-UniRule"/>
</dbReference>
<evidence type="ECO:0000256" key="8">
    <source>
        <dbReference type="RuleBase" id="RU000673"/>
    </source>
</evidence>
<feature type="site" description="Discriminates between blocked and unblocked aminoacyl-tRNA" evidence="7">
    <location>
        <position position="9"/>
    </location>
</feature>
<comment type="caution">
    <text evidence="10">The sequence shown here is derived from an EMBL/GenBank/DDBJ whole genome shotgun (WGS) entry which is preliminary data.</text>
</comment>
<comment type="subunit">
    <text evidence="7">Monomer.</text>
</comment>
<evidence type="ECO:0000256" key="5">
    <source>
        <dbReference type="ARBA" id="ARBA00038063"/>
    </source>
</evidence>
<keyword evidence="3 7" id="KW-0378">Hydrolase</keyword>
<feature type="binding site" evidence="7">
    <location>
        <position position="14"/>
    </location>
    <ligand>
        <name>tRNA</name>
        <dbReference type="ChEBI" id="CHEBI:17843"/>
    </ligand>
</feature>
<feature type="site" description="Stabilizes the basic form of H active site to accept a proton" evidence="7">
    <location>
        <position position="93"/>
    </location>
</feature>
<dbReference type="GO" id="GO:0006515">
    <property type="term" value="P:protein quality control for misfolded or incompletely synthesized proteins"/>
    <property type="evidence" value="ECO:0007669"/>
    <property type="project" value="UniProtKB-UniRule"/>
</dbReference>
<feature type="active site" description="Proton acceptor" evidence="7">
    <location>
        <position position="19"/>
    </location>
</feature>
<dbReference type="GO" id="GO:0000049">
    <property type="term" value="F:tRNA binding"/>
    <property type="evidence" value="ECO:0007669"/>
    <property type="project" value="UniProtKB-UniRule"/>
</dbReference>
<name>A0A2H0FHM2_9BACT</name>
<evidence type="ECO:0000313" key="10">
    <source>
        <dbReference type="EMBL" id="PIQ06208.1"/>
    </source>
</evidence>
<evidence type="ECO:0000256" key="7">
    <source>
        <dbReference type="HAMAP-Rule" id="MF_00083"/>
    </source>
</evidence>
<accession>A0A2H0FHM2</accession>
<dbReference type="PANTHER" id="PTHR17224:SF1">
    <property type="entry name" value="PEPTIDYL-TRNA HYDROLASE"/>
    <property type="match status" value="1"/>
</dbReference>